<protein>
    <submittedName>
        <fullName evidence="1">Uncharacterized protein</fullName>
    </submittedName>
</protein>
<proteinExistence type="predicted"/>
<dbReference type="AlphaFoldDB" id="A0A1H6LRR0"/>
<accession>A0A1H6LRR0</accession>
<organism evidence="1 2">
    <name type="scientific">Bathymodiolus azoricus thioautotrophic gill symbiont</name>
    <dbReference type="NCBI Taxonomy" id="235205"/>
    <lineage>
        <taxon>Bacteria</taxon>
        <taxon>Pseudomonadati</taxon>
        <taxon>Pseudomonadota</taxon>
        <taxon>Gammaproteobacteria</taxon>
        <taxon>sulfur-oxidizing symbionts</taxon>
    </lineage>
</organism>
<reference evidence="2" key="1">
    <citation type="submission" date="2016-06" db="EMBL/GenBank/DDBJ databases">
        <authorList>
            <person name="Petersen J."/>
            <person name="Sayavedra L."/>
        </authorList>
    </citation>
    <scope>NUCLEOTIDE SEQUENCE [LARGE SCALE GENOMIC DNA]</scope>
    <source>
        <strain evidence="2">BazSymA</strain>
    </source>
</reference>
<gene>
    <name evidence="1" type="ORF">BAZSYMA_ACONTIG201138_0</name>
</gene>
<sequence length="36" mass="4308">MTDCNKNVWHILTKNDRGAWGKKEEKSGHECRKLFF</sequence>
<evidence type="ECO:0000313" key="1">
    <source>
        <dbReference type="EMBL" id="SEH91377.1"/>
    </source>
</evidence>
<evidence type="ECO:0000313" key="2">
    <source>
        <dbReference type="Proteomes" id="UP000198988"/>
    </source>
</evidence>
<name>A0A1H6LRR0_9GAMM</name>
<dbReference type="EMBL" id="CDSC02000318">
    <property type="protein sequence ID" value="SEH91377.1"/>
    <property type="molecule type" value="Genomic_DNA"/>
</dbReference>
<dbReference type="Proteomes" id="UP000198988">
    <property type="component" value="Unassembled WGS sequence"/>
</dbReference>